<comment type="similarity">
    <text evidence="1">Belongs to the arsA ATPase family.</text>
</comment>
<gene>
    <name evidence="3" type="ORF">S06H3_21620</name>
</gene>
<accession>X1KJS4</accession>
<feature type="non-terminal residue" evidence="3">
    <location>
        <position position="174"/>
    </location>
</feature>
<dbReference type="GO" id="GO:0016887">
    <property type="term" value="F:ATP hydrolysis activity"/>
    <property type="evidence" value="ECO:0007669"/>
    <property type="project" value="InterPro"/>
</dbReference>
<dbReference type="GO" id="GO:0005524">
    <property type="term" value="F:ATP binding"/>
    <property type="evidence" value="ECO:0007669"/>
    <property type="project" value="InterPro"/>
</dbReference>
<name>X1KJS4_9ZZZZ</name>
<dbReference type="InterPro" id="IPR025723">
    <property type="entry name" value="ArsA/GET3_ATPase-like"/>
</dbReference>
<dbReference type="AlphaFoldDB" id="X1KJS4"/>
<evidence type="ECO:0000313" key="3">
    <source>
        <dbReference type="EMBL" id="GAI07307.1"/>
    </source>
</evidence>
<dbReference type="Pfam" id="PF02374">
    <property type="entry name" value="ArsA_ATPase"/>
    <property type="match status" value="1"/>
</dbReference>
<evidence type="ECO:0000256" key="1">
    <source>
        <dbReference type="ARBA" id="ARBA00011040"/>
    </source>
</evidence>
<dbReference type="PANTHER" id="PTHR10803:SF3">
    <property type="entry name" value="ATPASE GET3"/>
    <property type="match status" value="1"/>
</dbReference>
<sequence>MALWLARQGKRTLLASTNPVHSLTSLLDQDVFGKPTLVKEEEKLYAYEIDTKDNIEKSKKEIKQKINWFLKYADIKTRPDEFVESATMNPAFEESAMFENMIDIMFKDEYEVYVFDTAPTANARRLLGMSSVYTLWINKMLKSREEAKSLKELLSYSKKKEKDPLLDYLLNFQD</sequence>
<dbReference type="EMBL" id="BARV01011385">
    <property type="protein sequence ID" value="GAI07307.1"/>
    <property type="molecule type" value="Genomic_DNA"/>
</dbReference>
<dbReference type="CDD" id="cd02035">
    <property type="entry name" value="ArsA"/>
    <property type="match status" value="1"/>
</dbReference>
<organism evidence="3">
    <name type="scientific">marine sediment metagenome</name>
    <dbReference type="NCBI Taxonomy" id="412755"/>
    <lineage>
        <taxon>unclassified sequences</taxon>
        <taxon>metagenomes</taxon>
        <taxon>ecological metagenomes</taxon>
    </lineage>
</organism>
<comment type="caution">
    <text evidence="3">The sequence shown here is derived from an EMBL/GenBank/DDBJ whole genome shotgun (WGS) entry which is preliminary data.</text>
</comment>
<dbReference type="PANTHER" id="PTHR10803">
    <property type="entry name" value="ARSENICAL PUMP-DRIVING ATPASE ARSENITE-TRANSLOCATING ATPASE"/>
    <property type="match status" value="1"/>
</dbReference>
<dbReference type="SUPFAM" id="SSF52540">
    <property type="entry name" value="P-loop containing nucleoside triphosphate hydrolases"/>
    <property type="match status" value="1"/>
</dbReference>
<reference evidence="3" key="1">
    <citation type="journal article" date="2014" name="Front. Microbiol.">
        <title>High frequency of phylogenetically diverse reductive dehalogenase-homologous genes in deep subseafloor sedimentary metagenomes.</title>
        <authorList>
            <person name="Kawai M."/>
            <person name="Futagami T."/>
            <person name="Toyoda A."/>
            <person name="Takaki Y."/>
            <person name="Nishi S."/>
            <person name="Hori S."/>
            <person name="Arai W."/>
            <person name="Tsubouchi T."/>
            <person name="Morono Y."/>
            <person name="Uchiyama I."/>
            <person name="Ito T."/>
            <person name="Fujiyama A."/>
            <person name="Inagaki F."/>
            <person name="Takami H."/>
        </authorList>
    </citation>
    <scope>NUCLEOTIDE SEQUENCE</scope>
    <source>
        <strain evidence="3">Expedition CK06-06</strain>
    </source>
</reference>
<dbReference type="InterPro" id="IPR016300">
    <property type="entry name" value="ATPase_ArsA/GET3"/>
</dbReference>
<dbReference type="Gene3D" id="3.40.50.300">
    <property type="entry name" value="P-loop containing nucleotide triphosphate hydrolases"/>
    <property type="match status" value="1"/>
</dbReference>
<evidence type="ECO:0000259" key="2">
    <source>
        <dbReference type="Pfam" id="PF02374"/>
    </source>
</evidence>
<dbReference type="InterPro" id="IPR027417">
    <property type="entry name" value="P-loop_NTPase"/>
</dbReference>
<feature type="domain" description="ArsA/GET3 Anion-transporting ATPase-like" evidence="2">
    <location>
        <begin position="1"/>
        <end position="156"/>
    </location>
</feature>
<protein>
    <recommendedName>
        <fullName evidence="2">ArsA/GET3 Anion-transporting ATPase-like domain-containing protein</fullName>
    </recommendedName>
</protein>
<proteinExistence type="inferred from homology"/>